<dbReference type="GO" id="GO:0008270">
    <property type="term" value="F:zinc ion binding"/>
    <property type="evidence" value="ECO:0007669"/>
    <property type="project" value="InterPro"/>
</dbReference>
<dbReference type="PANTHER" id="PTHR31001">
    <property type="entry name" value="UNCHARACTERIZED TRANSCRIPTIONAL REGULATORY PROTEIN"/>
    <property type="match status" value="1"/>
</dbReference>
<feature type="compositionally biased region" description="Low complexity" evidence="4">
    <location>
        <begin position="1"/>
        <end position="10"/>
    </location>
</feature>
<evidence type="ECO:0000256" key="3">
    <source>
        <dbReference type="ARBA" id="ARBA00023242"/>
    </source>
</evidence>
<evidence type="ECO:0000256" key="1">
    <source>
        <dbReference type="ARBA" id="ARBA00004123"/>
    </source>
</evidence>
<evidence type="ECO:0000256" key="4">
    <source>
        <dbReference type="SAM" id="MobiDB-lite"/>
    </source>
</evidence>
<dbReference type="SMART" id="SM00906">
    <property type="entry name" value="Fungal_trans"/>
    <property type="match status" value="1"/>
</dbReference>
<dbReference type="InterPro" id="IPR050613">
    <property type="entry name" value="Sec_Metabolite_Reg"/>
</dbReference>
<dbReference type="GO" id="GO:0000981">
    <property type="term" value="F:DNA-binding transcription factor activity, RNA polymerase II-specific"/>
    <property type="evidence" value="ECO:0007669"/>
    <property type="project" value="InterPro"/>
</dbReference>
<protein>
    <recommendedName>
        <fullName evidence="5">Zn(2)-C6 fungal-type domain-containing protein</fullName>
    </recommendedName>
</protein>
<accession>A0AAW0YUL2</accession>
<dbReference type="GO" id="GO:0006351">
    <property type="term" value="P:DNA-templated transcription"/>
    <property type="evidence" value="ECO:0007669"/>
    <property type="project" value="InterPro"/>
</dbReference>
<dbReference type="Pfam" id="PF00172">
    <property type="entry name" value="Zn_clus"/>
    <property type="match status" value="1"/>
</dbReference>
<evidence type="ECO:0000313" key="7">
    <source>
        <dbReference type="Proteomes" id="UP001388673"/>
    </source>
</evidence>
<keyword evidence="3" id="KW-0539">Nucleus</keyword>
<keyword evidence="7" id="KW-1185">Reference proteome</keyword>
<dbReference type="AlphaFoldDB" id="A0AAW0YUL2"/>
<feature type="domain" description="Zn(2)-C6 fungal-type" evidence="5">
    <location>
        <begin position="27"/>
        <end position="56"/>
    </location>
</feature>
<dbReference type="PROSITE" id="PS50048">
    <property type="entry name" value="ZN2_CY6_FUNGAL_2"/>
    <property type="match status" value="1"/>
</dbReference>
<dbReference type="GeneID" id="92183256"/>
<dbReference type="GO" id="GO:0005634">
    <property type="term" value="C:nucleus"/>
    <property type="evidence" value="ECO:0007669"/>
    <property type="project" value="UniProtKB-SubCell"/>
</dbReference>
<proteinExistence type="predicted"/>
<dbReference type="SMART" id="SM00066">
    <property type="entry name" value="GAL4"/>
    <property type="match status" value="1"/>
</dbReference>
<dbReference type="RefSeq" id="XP_066800093.1">
    <property type="nucleotide sequence ID" value="XM_066949085.1"/>
</dbReference>
<organism evidence="6 7">
    <name type="scientific">Kwoniella newhampshirensis</name>
    <dbReference type="NCBI Taxonomy" id="1651941"/>
    <lineage>
        <taxon>Eukaryota</taxon>
        <taxon>Fungi</taxon>
        <taxon>Dikarya</taxon>
        <taxon>Basidiomycota</taxon>
        <taxon>Agaricomycotina</taxon>
        <taxon>Tremellomycetes</taxon>
        <taxon>Tremellales</taxon>
        <taxon>Cryptococcaceae</taxon>
        <taxon>Kwoniella</taxon>
    </lineage>
</organism>
<dbReference type="PANTHER" id="PTHR31001:SF56">
    <property type="entry name" value="ZN(2)-C6 FUNGAL-TYPE DOMAIN-CONTAINING PROTEIN"/>
    <property type="match status" value="1"/>
</dbReference>
<dbReference type="Pfam" id="PF04082">
    <property type="entry name" value="Fungal_trans"/>
    <property type="match status" value="1"/>
</dbReference>
<evidence type="ECO:0000259" key="5">
    <source>
        <dbReference type="PROSITE" id="PS50048"/>
    </source>
</evidence>
<gene>
    <name evidence="6" type="ORF">IAR55_005998</name>
</gene>
<dbReference type="CDD" id="cd00067">
    <property type="entry name" value="GAL4"/>
    <property type="match status" value="1"/>
</dbReference>
<evidence type="ECO:0000313" key="6">
    <source>
        <dbReference type="EMBL" id="KAK8845285.1"/>
    </source>
</evidence>
<comment type="caution">
    <text evidence="6">The sequence shown here is derived from an EMBL/GenBank/DDBJ whole genome shotgun (WGS) entry which is preliminary data.</text>
</comment>
<dbReference type="InterPro" id="IPR036864">
    <property type="entry name" value="Zn2-C6_fun-type_DNA-bd_sf"/>
</dbReference>
<keyword evidence="2" id="KW-0479">Metal-binding</keyword>
<dbReference type="KEGG" id="kne:92183256"/>
<dbReference type="InterPro" id="IPR001138">
    <property type="entry name" value="Zn2Cys6_DnaBD"/>
</dbReference>
<dbReference type="GO" id="GO:0003677">
    <property type="term" value="F:DNA binding"/>
    <property type="evidence" value="ECO:0007669"/>
    <property type="project" value="InterPro"/>
</dbReference>
<dbReference type="CDD" id="cd12148">
    <property type="entry name" value="fungal_TF_MHR"/>
    <property type="match status" value="1"/>
</dbReference>
<dbReference type="Proteomes" id="UP001388673">
    <property type="component" value="Unassembled WGS sequence"/>
</dbReference>
<dbReference type="SUPFAM" id="SSF57701">
    <property type="entry name" value="Zn2/Cys6 DNA-binding domain"/>
    <property type="match status" value="1"/>
</dbReference>
<name>A0AAW0YUL2_9TREE</name>
<dbReference type="PROSITE" id="PS00463">
    <property type="entry name" value="ZN2_CY6_FUNGAL_1"/>
    <property type="match status" value="1"/>
</dbReference>
<dbReference type="InterPro" id="IPR007219">
    <property type="entry name" value="XnlR_reg_dom"/>
</dbReference>
<feature type="region of interest" description="Disordered" evidence="4">
    <location>
        <begin position="1"/>
        <end position="21"/>
    </location>
</feature>
<reference evidence="6 7" key="1">
    <citation type="journal article" date="2024" name="bioRxiv">
        <title>Comparative genomics of Cryptococcus and Kwoniella reveals pathogenesis evolution and contrasting karyotype dynamics via intercentromeric recombination or chromosome fusion.</title>
        <authorList>
            <person name="Coelho M.A."/>
            <person name="David-Palma M."/>
            <person name="Shea T."/>
            <person name="Bowers K."/>
            <person name="McGinley-Smith S."/>
            <person name="Mohammad A.W."/>
            <person name="Gnirke A."/>
            <person name="Yurkov A.M."/>
            <person name="Nowrousian M."/>
            <person name="Sun S."/>
            <person name="Cuomo C.A."/>
            <person name="Heitman J."/>
        </authorList>
    </citation>
    <scope>NUCLEOTIDE SEQUENCE [LARGE SCALE GENOMIC DNA]</scope>
    <source>
        <strain evidence="6 7">CBS 13917</strain>
    </source>
</reference>
<sequence length="744" mass="83435">MDTPSSAPSSSKRKRASKPTRQQPIVSCLECRRMKWKCDRQFPCSNCRKRGIAALCPSGQLPSIKERHVALNDTTELRKRIAKLEKIIDAACRQGFNDDGPDEETQIDGPAATFEHRPSLADMTDVTDGDGGSDVAQGQLILGDEPGTSTFFGNGGAQYHLQMTGERLPSVLTGITSEPPPDQCSFPFQEPPAGTTVERLVTCLPERGEAFRWATIFFENTAILNHTLDQKVFFSSYLPRVYRSSISHAFFTKINNQLLAVVFLVICSGAAMDLELPPYNDTAERFFRLAKMSLSIDPSNSMAFVQAVHLMSRYTSNSFKGPKASLEFWSTLGMGTRCAQAIGLHRDGQNWRLNPDELELRRRIFWEIYTEDILQSMTQGRPRLIANATFDCALPSLKDESDIRLQFHHYKYLLVRILARVNDVQTNVTPCTYRKILEVHNDLSKFENELPSALRQDDLLAEGSPHSIPWHRLTLRLLNSEGYLFLHRAHFARALRDAPQEPMASTYRFSYVAELEASRVVLVILREALALNPRIASRFLVFFFHAFTAVVNFASVVIRSPRSSLAEAAFTQVDQGVALFESIPEDCRARNDLPTLRSLHEQARQALNSLDDETMVDQHDILGIGTKLVRLKRPGIEEDPASSSSDVPSGGIDFTLPTTLADVFAAAHQVDLNIQGFPVTATSTESQRNDSQTLSSDWFSSDWSNLFVHEPEPLTEVESTPFWTPEDDHDVHSFMVTIGLYPNE</sequence>
<dbReference type="EMBL" id="JBCAWK010000012">
    <property type="protein sequence ID" value="KAK8845285.1"/>
    <property type="molecule type" value="Genomic_DNA"/>
</dbReference>
<evidence type="ECO:0000256" key="2">
    <source>
        <dbReference type="ARBA" id="ARBA00022723"/>
    </source>
</evidence>
<comment type="subcellular location">
    <subcellularLocation>
        <location evidence="1">Nucleus</location>
    </subcellularLocation>
</comment>
<dbReference type="Gene3D" id="4.10.240.10">
    <property type="entry name" value="Zn(2)-C6 fungal-type DNA-binding domain"/>
    <property type="match status" value="1"/>
</dbReference>